<keyword evidence="13" id="KW-0862">Zinc</keyword>
<gene>
    <name evidence="18" type="ORF">PMACD_LOCUS4710</name>
</gene>
<dbReference type="OrthoDB" id="18781at2759"/>
<comment type="similarity">
    <text evidence="2">Belongs to the helicase family. RecQ subfamily.</text>
</comment>
<feature type="compositionally biased region" description="Polar residues" evidence="14">
    <location>
        <begin position="200"/>
        <end position="224"/>
    </location>
</feature>
<dbReference type="FunFam" id="3.40.50.300:FF:000772">
    <property type="entry name" value="ATP-dependent DNA helicase Q4"/>
    <property type="match status" value="1"/>
</dbReference>
<evidence type="ECO:0000259" key="15">
    <source>
        <dbReference type="PROSITE" id="PS50158"/>
    </source>
</evidence>
<dbReference type="GO" id="GO:0003677">
    <property type="term" value="F:DNA binding"/>
    <property type="evidence" value="ECO:0007669"/>
    <property type="project" value="UniProtKB-KW"/>
</dbReference>
<evidence type="ECO:0000313" key="19">
    <source>
        <dbReference type="Proteomes" id="UP000663880"/>
    </source>
</evidence>
<dbReference type="GO" id="GO:0043138">
    <property type="term" value="F:3'-5' DNA helicase activity"/>
    <property type="evidence" value="ECO:0007669"/>
    <property type="project" value="UniProtKB-EC"/>
</dbReference>
<evidence type="ECO:0000256" key="5">
    <source>
        <dbReference type="ARBA" id="ARBA00022806"/>
    </source>
</evidence>
<dbReference type="GO" id="GO:0008270">
    <property type="term" value="F:zinc ion binding"/>
    <property type="evidence" value="ECO:0007669"/>
    <property type="project" value="UniProtKB-KW"/>
</dbReference>
<evidence type="ECO:0000256" key="12">
    <source>
        <dbReference type="ARBA" id="ARBA00049360"/>
    </source>
</evidence>
<dbReference type="PROSITE" id="PS51192">
    <property type="entry name" value="HELICASE_ATP_BIND_1"/>
    <property type="match status" value="1"/>
</dbReference>
<dbReference type="GO" id="GO:0005737">
    <property type="term" value="C:cytoplasm"/>
    <property type="evidence" value="ECO:0007669"/>
    <property type="project" value="TreeGrafter"/>
</dbReference>
<evidence type="ECO:0000256" key="7">
    <source>
        <dbReference type="ARBA" id="ARBA00023125"/>
    </source>
</evidence>
<evidence type="ECO:0000256" key="1">
    <source>
        <dbReference type="ARBA" id="ARBA00004123"/>
    </source>
</evidence>
<feature type="domain" description="Helicase ATP-binding" evidence="16">
    <location>
        <begin position="602"/>
        <end position="779"/>
    </location>
</feature>
<evidence type="ECO:0000256" key="14">
    <source>
        <dbReference type="SAM" id="MobiDB-lite"/>
    </source>
</evidence>
<evidence type="ECO:0000256" key="11">
    <source>
        <dbReference type="ARBA" id="ARBA00034808"/>
    </source>
</evidence>
<evidence type="ECO:0000259" key="17">
    <source>
        <dbReference type="PROSITE" id="PS51194"/>
    </source>
</evidence>
<dbReference type="Pfam" id="PF00270">
    <property type="entry name" value="DEAD"/>
    <property type="match status" value="1"/>
</dbReference>
<dbReference type="PANTHER" id="PTHR13710">
    <property type="entry name" value="DNA HELICASE RECQ FAMILY MEMBER"/>
    <property type="match status" value="1"/>
</dbReference>
<comment type="catalytic activity">
    <reaction evidence="12">
        <text>ATP + H2O = ADP + phosphate + H(+)</text>
        <dbReference type="Rhea" id="RHEA:13065"/>
        <dbReference type="ChEBI" id="CHEBI:15377"/>
        <dbReference type="ChEBI" id="CHEBI:15378"/>
        <dbReference type="ChEBI" id="CHEBI:30616"/>
        <dbReference type="ChEBI" id="CHEBI:43474"/>
        <dbReference type="ChEBI" id="CHEBI:456216"/>
    </reaction>
</comment>
<reference evidence="18" key="1">
    <citation type="submission" date="2021-02" db="EMBL/GenBank/DDBJ databases">
        <authorList>
            <person name="Steward A R."/>
        </authorList>
    </citation>
    <scope>NUCLEOTIDE SEQUENCE</scope>
</reference>
<dbReference type="CDD" id="cd18018">
    <property type="entry name" value="DEXHc_RecQ4-like"/>
    <property type="match status" value="1"/>
</dbReference>
<proteinExistence type="inferred from homology"/>
<dbReference type="InterPro" id="IPR011545">
    <property type="entry name" value="DEAD/DEAH_box_helicase_dom"/>
</dbReference>
<keyword evidence="9" id="KW-0539">Nucleus</keyword>
<keyword evidence="5" id="KW-0347">Helicase</keyword>
<keyword evidence="3" id="KW-0547">Nucleotide-binding</keyword>
<protein>
    <recommendedName>
        <fullName evidence="11">DNA 3'-5' helicase</fullName>
        <ecNumber evidence="11">5.6.2.4</ecNumber>
    </recommendedName>
</protein>
<evidence type="ECO:0000256" key="13">
    <source>
        <dbReference type="PROSITE-ProRule" id="PRU00047"/>
    </source>
</evidence>
<dbReference type="GO" id="GO:0016787">
    <property type="term" value="F:hydrolase activity"/>
    <property type="evidence" value="ECO:0007669"/>
    <property type="project" value="UniProtKB-KW"/>
</dbReference>
<evidence type="ECO:0000256" key="3">
    <source>
        <dbReference type="ARBA" id="ARBA00022741"/>
    </source>
</evidence>
<dbReference type="Gene3D" id="1.10.10.1460">
    <property type="match status" value="1"/>
</dbReference>
<comment type="catalytic activity">
    <reaction evidence="10">
        <text>Couples ATP hydrolysis with the unwinding of duplex DNA by translocating in the 3'-5' direction.</text>
        <dbReference type="EC" id="5.6.2.4"/>
    </reaction>
</comment>
<dbReference type="EC" id="5.6.2.4" evidence="11"/>
<dbReference type="InterPro" id="IPR027417">
    <property type="entry name" value="P-loop_NTPase"/>
</dbReference>
<dbReference type="PROSITE" id="PS50158">
    <property type="entry name" value="ZF_CCHC"/>
    <property type="match status" value="1"/>
</dbReference>
<keyword evidence="13" id="KW-0479">Metal-binding</keyword>
<dbReference type="InterPro" id="IPR001878">
    <property type="entry name" value="Znf_CCHC"/>
</dbReference>
<dbReference type="Proteomes" id="UP000663880">
    <property type="component" value="Unassembled WGS sequence"/>
</dbReference>
<evidence type="ECO:0000256" key="6">
    <source>
        <dbReference type="ARBA" id="ARBA00022840"/>
    </source>
</evidence>
<sequence length="1298" mass="146804">MDIIDNIKSNKAYVKSKNIVKNWENEFKIKNSRLPSKFDIKEAPASIKYAYKKYFQLKSAALENSLSICDIDDEPLKSPESLRLTEWSTNTAEDDSFQEIPMPMLPSDKELDRILSVKQSKEPHVTQTKFSENLSKKLFHNRKFSIRNPRKLSVSRSFSQPNNDNYSENSFEQQNTSLCLSSPSSQLHENTGANSIFSSPDSSYCNNNNNEKTESSLCSNSSVLDNKRSKNNNIKGMFTSINSLNDSASSVRQLNSGWLQRALGTSEPNKESIKSITQSYEKLGLSNVTIQNLPEKSAEYVENSASEDEDESLKKLKPALKKRKIMIEHKTTESERHVNINTDKSDILQSKKFKVKKSKKNYTVKNRVESSNDNINADPPDISEYLPFGLKEVITPRHSNVTDILDFVSDKQDQEIKNSKSKLEVQLEKKIENGSLNENFVRINIEKKVYARGKKSMKYSTYKKKLWKDKKALHSGMEFPEAGKITCFKCGLTGHMARYCTSQKENALLPLNDNCEESDMPTLEDMEKIVNKPSNTTTEDELHACLYEASKIPETFKMLLDTPSEDYIKPILSSPDDASEELYNALELFGHKQFRPGQEKAIKRILCGLSTLLILSTGGGKSLCYQLPAYIYSKYYKCITLVISPLVSLMEDQVLSMPEFLKAGCLHTNQPPTQRQKIVELIKDGQINILLISPEALISSDTSNGFSGLFKSLPQIAFVCIDEAHCVSQWSHNFRPSYLMICRVLKEKLNIKCILGLTATASKTTIKSVIEHIKVPDGENGVVINPSLPSNLYLTMSFEKDKDRALVALLGSEKFSSFDSIIVYCIRRNECERIAAVIRSCLSQPGKINMEPQSKKRKRMSYISEAYHAGMSAAQRKKIQKHFMDGTLKIIVATVAFGMGINKSDIRCIIHYNMPPSFESYVQEVGRAGRDGKPAYCHVFLSHNRNSDKNELLKHIYSNSIDRPIIRKLVQKVLLPCKCSPASDYSDENIEKVFKCQGHEVGIPIENTVEELDLPSENISTLLCYIELHPKHYIKVLNNAYTMCKISSYGGPIKILEAAKNSPPLAMAYLIEGKRNTEVVNQSLLEFNVIEVAAALGWESGMTKYHLKNLEWNVSNGISKRSSLKVEFHTLGFKVKAQGDLSSSELDGLLDDLHNIVLNQEKQMLYQLEEINNSFNQLCTTTGEISHMSDNTLQEKSDLLKSIINNYFAREENLPSNIVIEPRPLDVEQIIADVRALIATYKDCSFSGRSIARIFHGISSPNYPALVWGRCRYWRLHIGEDFNGIIKIATQQIIQMKM</sequence>
<dbReference type="GO" id="GO:0005634">
    <property type="term" value="C:nucleus"/>
    <property type="evidence" value="ECO:0007669"/>
    <property type="project" value="UniProtKB-SubCell"/>
</dbReference>
<keyword evidence="13" id="KW-0863">Zinc-finger</keyword>
<dbReference type="SMART" id="SM00487">
    <property type="entry name" value="DEXDc"/>
    <property type="match status" value="1"/>
</dbReference>
<evidence type="ECO:0000256" key="4">
    <source>
        <dbReference type="ARBA" id="ARBA00022801"/>
    </source>
</evidence>
<keyword evidence="19" id="KW-1185">Reference proteome</keyword>
<evidence type="ECO:0000256" key="10">
    <source>
        <dbReference type="ARBA" id="ARBA00034617"/>
    </source>
</evidence>
<feature type="domain" description="CCHC-type" evidence="15">
    <location>
        <begin position="487"/>
        <end position="502"/>
    </location>
</feature>
<dbReference type="GO" id="GO:0009378">
    <property type="term" value="F:four-way junction helicase activity"/>
    <property type="evidence" value="ECO:0007669"/>
    <property type="project" value="TreeGrafter"/>
</dbReference>
<evidence type="ECO:0000256" key="2">
    <source>
        <dbReference type="ARBA" id="ARBA00005446"/>
    </source>
</evidence>
<keyword evidence="8" id="KW-0413">Isomerase</keyword>
<feature type="domain" description="Helicase C-terminal" evidence="17">
    <location>
        <begin position="801"/>
        <end position="974"/>
    </location>
</feature>
<dbReference type="PANTHER" id="PTHR13710:SF108">
    <property type="entry name" value="ATP-DEPENDENT DNA HELICASE Q4"/>
    <property type="match status" value="1"/>
</dbReference>
<dbReference type="EMBL" id="CAJOBZ010000008">
    <property type="protein sequence ID" value="CAF4822728.1"/>
    <property type="molecule type" value="Genomic_DNA"/>
</dbReference>
<dbReference type="Gene3D" id="3.40.50.300">
    <property type="entry name" value="P-loop containing nucleotide triphosphate hydrolases"/>
    <property type="match status" value="2"/>
</dbReference>
<accession>A0A821QFQ1</accession>
<dbReference type="Gene3D" id="4.10.60.10">
    <property type="entry name" value="Zinc finger, CCHC-type"/>
    <property type="match status" value="1"/>
</dbReference>
<dbReference type="CDD" id="cd22289">
    <property type="entry name" value="RecQL4_SLD2_NTD"/>
    <property type="match status" value="1"/>
</dbReference>
<organism evidence="18 19">
    <name type="scientific">Pieris macdunnoughi</name>
    <dbReference type="NCBI Taxonomy" id="345717"/>
    <lineage>
        <taxon>Eukaryota</taxon>
        <taxon>Metazoa</taxon>
        <taxon>Ecdysozoa</taxon>
        <taxon>Arthropoda</taxon>
        <taxon>Hexapoda</taxon>
        <taxon>Insecta</taxon>
        <taxon>Pterygota</taxon>
        <taxon>Neoptera</taxon>
        <taxon>Endopterygota</taxon>
        <taxon>Lepidoptera</taxon>
        <taxon>Glossata</taxon>
        <taxon>Ditrysia</taxon>
        <taxon>Papilionoidea</taxon>
        <taxon>Pieridae</taxon>
        <taxon>Pierinae</taxon>
        <taxon>Pieris</taxon>
    </lineage>
</organism>
<evidence type="ECO:0000259" key="16">
    <source>
        <dbReference type="PROSITE" id="PS51192"/>
    </source>
</evidence>
<feature type="region of interest" description="Disordered" evidence="14">
    <location>
        <begin position="200"/>
        <end position="230"/>
    </location>
</feature>
<dbReference type="GO" id="GO:0005694">
    <property type="term" value="C:chromosome"/>
    <property type="evidence" value="ECO:0007669"/>
    <property type="project" value="TreeGrafter"/>
</dbReference>
<dbReference type="InterPro" id="IPR004589">
    <property type="entry name" value="DNA_helicase_ATP-dep_RecQ"/>
</dbReference>
<keyword evidence="7" id="KW-0238">DNA-binding</keyword>
<dbReference type="Pfam" id="PF00271">
    <property type="entry name" value="Helicase_C"/>
    <property type="match status" value="1"/>
</dbReference>
<keyword evidence="6" id="KW-0067">ATP-binding</keyword>
<dbReference type="NCBIfam" id="TIGR00614">
    <property type="entry name" value="recQ_fam"/>
    <property type="match status" value="1"/>
</dbReference>
<dbReference type="SMART" id="SM00490">
    <property type="entry name" value="HELICc"/>
    <property type="match status" value="1"/>
</dbReference>
<comment type="subcellular location">
    <subcellularLocation>
        <location evidence="1">Nucleus</location>
    </subcellularLocation>
</comment>
<dbReference type="SUPFAM" id="SSF52540">
    <property type="entry name" value="P-loop containing nucleoside triphosphate hydrolases"/>
    <property type="match status" value="1"/>
</dbReference>
<dbReference type="InterPro" id="IPR014001">
    <property type="entry name" value="Helicase_ATP-bd"/>
</dbReference>
<dbReference type="SMART" id="SM00343">
    <property type="entry name" value="ZnF_C2HC"/>
    <property type="match status" value="1"/>
</dbReference>
<dbReference type="InterPro" id="IPR001650">
    <property type="entry name" value="Helicase_C-like"/>
</dbReference>
<name>A0A821QFQ1_9NEOP</name>
<comment type="caution">
    <text evidence="18">The sequence shown here is derived from an EMBL/GenBank/DDBJ whole genome shotgun (WGS) entry which is preliminary data.</text>
</comment>
<dbReference type="GO" id="GO:0005524">
    <property type="term" value="F:ATP binding"/>
    <property type="evidence" value="ECO:0007669"/>
    <property type="project" value="UniProtKB-KW"/>
</dbReference>
<feature type="region of interest" description="Disordered" evidence="14">
    <location>
        <begin position="152"/>
        <end position="175"/>
    </location>
</feature>
<keyword evidence="4" id="KW-0378">Hydrolase</keyword>
<evidence type="ECO:0000313" key="18">
    <source>
        <dbReference type="EMBL" id="CAF4822728.1"/>
    </source>
</evidence>
<evidence type="ECO:0000256" key="8">
    <source>
        <dbReference type="ARBA" id="ARBA00023235"/>
    </source>
</evidence>
<evidence type="ECO:0000256" key="9">
    <source>
        <dbReference type="ARBA" id="ARBA00023242"/>
    </source>
</evidence>
<feature type="compositionally biased region" description="Polar residues" evidence="14">
    <location>
        <begin position="154"/>
        <end position="175"/>
    </location>
</feature>
<dbReference type="GO" id="GO:0000724">
    <property type="term" value="P:double-strand break repair via homologous recombination"/>
    <property type="evidence" value="ECO:0007669"/>
    <property type="project" value="TreeGrafter"/>
</dbReference>
<dbReference type="PROSITE" id="PS51194">
    <property type="entry name" value="HELICASE_CTER"/>
    <property type="match status" value="1"/>
</dbReference>